<feature type="region of interest" description="Disordered" evidence="1">
    <location>
        <begin position="56"/>
        <end position="114"/>
    </location>
</feature>
<dbReference type="OrthoDB" id="7167967at2759"/>
<evidence type="ECO:0000313" key="2">
    <source>
        <dbReference type="EMBL" id="CAH0730749.1"/>
    </source>
</evidence>
<gene>
    <name evidence="2" type="ORF">BINO364_LOCUS15697</name>
</gene>
<reference evidence="2" key="1">
    <citation type="submission" date="2021-12" db="EMBL/GenBank/DDBJ databases">
        <authorList>
            <person name="Martin H S."/>
        </authorList>
    </citation>
    <scope>NUCLEOTIDE SEQUENCE</scope>
</reference>
<dbReference type="EMBL" id="OV170229">
    <property type="protein sequence ID" value="CAH0730749.1"/>
    <property type="molecule type" value="Genomic_DNA"/>
</dbReference>
<feature type="compositionally biased region" description="Basic residues" evidence="1">
    <location>
        <begin position="76"/>
        <end position="89"/>
    </location>
</feature>
<feature type="non-terminal residue" evidence="2">
    <location>
        <position position="360"/>
    </location>
</feature>
<protein>
    <submittedName>
        <fullName evidence="2">Uncharacterized protein</fullName>
    </submittedName>
</protein>
<proteinExistence type="predicted"/>
<name>A0A8J9YFS8_9NEOP</name>
<evidence type="ECO:0000313" key="3">
    <source>
        <dbReference type="Proteomes" id="UP000838878"/>
    </source>
</evidence>
<feature type="region of interest" description="Disordered" evidence="1">
    <location>
        <begin position="140"/>
        <end position="196"/>
    </location>
</feature>
<evidence type="ECO:0000256" key="1">
    <source>
        <dbReference type="SAM" id="MobiDB-lite"/>
    </source>
</evidence>
<accession>A0A8J9YFS8</accession>
<sequence>MITIATSLTHADNHAHELSETRTDRRISKRDAAIFIDSFPIEPIYKHRPKIIYRRISKQRYKSPKPKYGPPIYYRNKSRKPIKKYKSNPKPKYGPPSYKRRPMKPKYGPPKLKYKSAYGPPKKIPVSYFSQEPTGFGEPPADVEPDFPTKQNFGEPPLDSYGSPVNADAIDPYIPDQYSPSSYSDSPTFENLDENFGQDFRPWQNFQEQNYNNNIAYSKKRPVFVKPDPYDTDEDFDLNPYSNIQKYNENFDEEPIERKRRPYYLSETIKLKSRRRKPAPEPDDEVLVGGRYAEPPARFVPKYQQTDSLHSDNDDFEPLKGFIDPDVAISATMSPYVNYKHSNVAFSPQNLNDAFSIVDK</sequence>
<feature type="compositionally biased region" description="Basic residues" evidence="1">
    <location>
        <begin position="56"/>
        <end position="65"/>
    </location>
</feature>
<dbReference type="AlphaFoldDB" id="A0A8J9YFS8"/>
<feature type="compositionally biased region" description="Low complexity" evidence="1">
    <location>
        <begin position="171"/>
        <end position="187"/>
    </location>
</feature>
<organism evidence="2 3">
    <name type="scientific">Brenthis ino</name>
    <name type="common">lesser marbled fritillary</name>
    <dbReference type="NCBI Taxonomy" id="405034"/>
    <lineage>
        <taxon>Eukaryota</taxon>
        <taxon>Metazoa</taxon>
        <taxon>Ecdysozoa</taxon>
        <taxon>Arthropoda</taxon>
        <taxon>Hexapoda</taxon>
        <taxon>Insecta</taxon>
        <taxon>Pterygota</taxon>
        <taxon>Neoptera</taxon>
        <taxon>Endopterygota</taxon>
        <taxon>Lepidoptera</taxon>
        <taxon>Glossata</taxon>
        <taxon>Ditrysia</taxon>
        <taxon>Papilionoidea</taxon>
        <taxon>Nymphalidae</taxon>
        <taxon>Heliconiinae</taxon>
        <taxon>Argynnini</taxon>
        <taxon>Brenthis</taxon>
    </lineage>
</organism>
<keyword evidence="3" id="KW-1185">Reference proteome</keyword>
<dbReference type="Proteomes" id="UP000838878">
    <property type="component" value="Chromosome 9"/>
</dbReference>